<feature type="transmembrane region" description="Helical" evidence="1">
    <location>
        <begin position="12"/>
        <end position="31"/>
    </location>
</feature>
<sequence>MLKHFLSQKKMIIFSVLIAIVTGGWVTFLFLDEPASGTDQSSEQTSLSAASRSEKVVRHFSNIPSNEHKKNLPQSSKDNLAEKELYTSLPIKKNRGNWWYRQPVLATEDKFVESYTDITLDSGCSSGSALDASTSIEQNFYDHHNLDLTTRLPEDLFYFTLTQFWQLRDEHFQFVAIWDRDMPALYRYEFYRSRDPKFENSVEPIDLPVELPAIKDVLNTNHFVRQLIRYFNEAGANTGARILESSINGVEGDQQITLVNSQLTRWHTKQFSCDLDNNNSSYCNCDANRHFGEH</sequence>
<comment type="caution">
    <text evidence="2">The sequence shown here is derived from an EMBL/GenBank/DDBJ whole genome shotgun (WGS) entry which is preliminary data.</text>
</comment>
<dbReference type="RefSeq" id="WP_142888059.1">
    <property type="nucleotide sequence ID" value="NZ_VIKR01000001.1"/>
</dbReference>
<dbReference type="OrthoDB" id="9842903at2"/>
<keyword evidence="3" id="KW-1185">Reference proteome</keyword>
<keyword evidence="1" id="KW-1133">Transmembrane helix</keyword>
<dbReference type="Proteomes" id="UP000317839">
    <property type="component" value="Unassembled WGS sequence"/>
</dbReference>
<protein>
    <submittedName>
        <fullName evidence="2">Uncharacterized protein</fullName>
    </submittedName>
</protein>
<name>A0A545THJ4_9GAMM</name>
<evidence type="ECO:0000313" key="2">
    <source>
        <dbReference type="EMBL" id="TQV76699.1"/>
    </source>
</evidence>
<gene>
    <name evidence="2" type="ORF">FLL45_01695</name>
</gene>
<evidence type="ECO:0000256" key="1">
    <source>
        <dbReference type="SAM" id="Phobius"/>
    </source>
</evidence>
<organism evidence="2 3">
    <name type="scientific">Aliikangiella marina</name>
    <dbReference type="NCBI Taxonomy" id="1712262"/>
    <lineage>
        <taxon>Bacteria</taxon>
        <taxon>Pseudomonadati</taxon>
        <taxon>Pseudomonadota</taxon>
        <taxon>Gammaproteobacteria</taxon>
        <taxon>Oceanospirillales</taxon>
        <taxon>Pleioneaceae</taxon>
        <taxon>Aliikangiella</taxon>
    </lineage>
</organism>
<keyword evidence="1" id="KW-0472">Membrane</keyword>
<evidence type="ECO:0000313" key="3">
    <source>
        <dbReference type="Proteomes" id="UP000317839"/>
    </source>
</evidence>
<accession>A0A545THJ4</accession>
<keyword evidence="1" id="KW-0812">Transmembrane</keyword>
<dbReference type="EMBL" id="VIKR01000001">
    <property type="protein sequence ID" value="TQV76699.1"/>
    <property type="molecule type" value="Genomic_DNA"/>
</dbReference>
<dbReference type="AlphaFoldDB" id="A0A545THJ4"/>
<proteinExistence type="predicted"/>
<reference evidence="2 3" key="1">
    <citation type="submission" date="2019-06" db="EMBL/GenBank/DDBJ databases">
        <title>Draft genome of Aliikangiella marina GYP-15.</title>
        <authorList>
            <person name="Wang G."/>
        </authorList>
    </citation>
    <scope>NUCLEOTIDE SEQUENCE [LARGE SCALE GENOMIC DNA]</scope>
    <source>
        <strain evidence="2 3">GYP-15</strain>
    </source>
</reference>